<evidence type="ECO:0000256" key="1">
    <source>
        <dbReference type="SAM" id="SignalP"/>
    </source>
</evidence>
<feature type="domain" description="PA14" evidence="2">
    <location>
        <begin position="245"/>
        <end position="381"/>
    </location>
</feature>
<dbReference type="InterPro" id="IPR037524">
    <property type="entry name" value="PA14/GLEYA"/>
</dbReference>
<feature type="signal peptide" evidence="1">
    <location>
        <begin position="1"/>
        <end position="24"/>
    </location>
</feature>
<evidence type="ECO:0000313" key="4">
    <source>
        <dbReference type="Proteomes" id="UP001304671"/>
    </source>
</evidence>
<sequence>MSNLQIMKKAWLISALCFPMLATAQQSVSLDDMSYWKSSDKTNWQIAGDVTADILKPETMVLAPGKGVLANLPNAQNRSNLQSVAEFADVDVSFDFMMAVHSNSGFYLMGRYEVQLLDSWGVKNPSTGDCGGIYKRRRYENGKEVLYDGHAPRLNACLAPGLWQHIDISFQAPRFDAAGKKIANAKVISIKLNGIAIQENVELTGPTGGPISETEAPTGPFMIQGDHGPVAFRNLKVSNFGGKPAELSNISYKVFYGNFREPKDFLSKKPDVTGTLDKLTWEVGTKTNDFAQIFNATLKVPEAGKHQFTFQAGGKYYVNVNGKELLDDAWTTSRDKRSASMDLPAGNVPVEITVYKTDGWVSPILGMEVQGPNFRAVPFHSLGSVLAGTPSDPILLDATESTLLRSFSDINRNTPYAKRIVHAINVGNPAKLHYTYDLDNGAIAQIWKGDFLNTSPMWDDRGDGSSRPRGPILSLGDIPLIVSGDSKASDALGTNAGFRTLGYDLDADNLPTFRYQIYGTEVEDQIRVIDGKYLTRSLTLKNPEANNALMCRLAVGKSITKLTDDTYEVNGKSYYIKASNATIEKSGNDTILLVPVKDKVQYSVMW</sequence>
<organism evidence="3 4">
    <name type="scientific">Arcicella aquatica</name>
    <dbReference type="NCBI Taxonomy" id="217141"/>
    <lineage>
        <taxon>Bacteria</taxon>
        <taxon>Pseudomonadati</taxon>
        <taxon>Bacteroidota</taxon>
        <taxon>Cytophagia</taxon>
        <taxon>Cytophagales</taxon>
        <taxon>Flectobacillaceae</taxon>
        <taxon>Arcicella</taxon>
    </lineage>
</organism>
<name>A0ABU5QRT8_9BACT</name>
<accession>A0ABU5QRT8</accession>
<dbReference type="Pfam" id="PF07691">
    <property type="entry name" value="PA14"/>
    <property type="match status" value="1"/>
</dbReference>
<gene>
    <name evidence="3" type="ORF">VB264_16490</name>
</gene>
<keyword evidence="4" id="KW-1185">Reference proteome</keyword>
<keyword evidence="3" id="KW-0378">Hydrolase</keyword>
<evidence type="ECO:0000313" key="3">
    <source>
        <dbReference type="EMBL" id="MEA5259399.1"/>
    </source>
</evidence>
<keyword evidence="1" id="KW-0732">Signal</keyword>
<dbReference type="InterPro" id="IPR010496">
    <property type="entry name" value="AL/BT2_dom"/>
</dbReference>
<reference evidence="3 4" key="1">
    <citation type="submission" date="2023-12" db="EMBL/GenBank/DDBJ databases">
        <title>Novel species of the genus Arcicella isolated from rivers.</title>
        <authorList>
            <person name="Lu H."/>
        </authorList>
    </citation>
    <scope>NUCLEOTIDE SEQUENCE [LARGE SCALE GENOMIC DNA]</scope>
    <source>
        <strain evidence="3 4">LMG 21963</strain>
    </source>
</reference>
<feature type="chain" id="PRO_5046315870" evidence="1">
    <location>
        <begin position="25"/>
        <end position="606"/>
    </location>
</feature>
<dbReference type="EMBL" id="JAYFUL010000030">
    <property type="protein sequence ID" value="MEA5259399.1"/>
    <property type="molecule type" value="Genomic_DNA"/>
</dbReference>
<proteinExistence type="predicted"/>
<dbReference type="InterPro" id="IPR011658">
    <property type="entry name" value="PA14_dom"/>
</dbReference>
<dbReference type="Proteomes" id="UP001304671">
    <property type="component" value="Unassembled WGS sequence"/>
</dbReference>
<dbReference type="PROSITE" id="PS51820">
    <property type="entry name" value="PA14"/>
    <property type="match status" value="1"/>
</dbReference>
<dbReference type="RefSeq" id="WP_323250983.1">
    <property type="nucleotide sequence ID" value="NZ_JAYFUL010000030.1"/>
</dbReference>
<dbReference type="Gene3D" id="2.60.120.560">
    <property type="entry name" value="Exo-inulinase, domain 1"/>
    <property type="match status" value="1"/>
</dbReference>
<evidence type="ECO:0000259" key="2">
    <source>
        <dbReference type="PROSITE" id="PS51820"/>
    </source>
</evidence>
<comment type="caution">
    <text evidence="3">The sequence shown here is derived from an EMBL/GenBank/DDBJ whole genome shotgun (WGS) entry which is preliminary data.</text>
</comment>
<protein>
    <submittedName>
        <fullName evidence="3">Family 16 glycoside hydrolase</fullName>
    </submittedName>
</protein>
<dbReference type="Pfam" id="PF06439">
    <property type="entry name" value="3keto-disac_hyd"/>
    <property type="match status" value="1"/>
</dbReference>
<dbReference type="GO" id="GO:0016787">
    <property type="term" value="F:hydrolase activity"/>
    <property type="evidence" value="ECO:0007669"/>
    <property type="project" value="UniProtKB-KW"/>
</dbReference>